<sequence>MKNLLLVLALSICSATTILAQEKTSDILQKAAEIAKTENKAVFVKFEASWCTWCKRMKESMQSGATKSLFDKHYVSVDLVVQESENKKNLENPGAQELLEKHGGTQAGIPYWLIFDADLNILKTSLNADNENIGCPVIPGEVSAFVEKLRTTSNLSESDLAIITEQFVVKK</sequence>
<dbReference type="EMBL" id="AFXZ01000002">
    <property type="protein sequence ID" value="EGV44958.1"/>
    <property type="molecule type" value="Genomic_DNA"/>
</dbReference>
<keyword evidence="2" id="KW-0732">Signal</keyword>
<dbReference type="OrthoDB" id="120730at2"/>
<evidence type="ECO:0000256" key="2">
    <source>
        <dbReference type="SAM" id="SignalP"/>
    </source>
</evidence>
<gene>
    <name evidence="4" type="ORF">BZARG_156</name>
</gene>
<accession>G2E9E5</accession>
<dbReference type="AlphaFoldDB" id="G2E9E5"/>
<evidence type="ECO:0000256" key="1">
    <source>
        <dbReference type="ARBA" id="ARBA00023284"/>
    </source>
</evidence>
<dbReference type="InterPro" id="IPR036249">
    <property type="entry name" value="Thioredoxin-like_sf"/>
</dbReference>
<evidence type="ECO:0000313" key="4">
    <source>
        <dbReference type="EMBL" id="EGV44958.1"/>
    </source>
</evidence>
<feature type="domain" description="Thioredoxin" evidence="3">
    <location>
        <begin position="4"/>
        <end position="151"/>
    </location>
</feature>
<dbReference type="PROSITE" id="PS51352">
    <property type="entry name" value="THIOREDOXIN_2"/>
    <property type="match status" value="1"/>
</dbReference>
<organism evidence="4 5">
    <name type="scientific">Bizionia argentinensis JUB59</name>
    <dbReference type="NCBI Taxonomy" id="1046627"/>
    <lineage>
        <taxon>Bacteria</taxon>
        <taxon>Pseudomonadati</taxon>
        <taxon>Bacteroidota</taxon>
        <taxon>Flavobacteriia</taxon>
        <taxon>Flavobacteriales</taxon>
        <taxon>Flavobacteriaceae</taxon>
        <taxon>Bizionia</taxon>
    </lineage>
</organism>
<proteinExistence type="predicted"/>
<name>G2E9E5_9FLAO</name>
<evidence type="ECO:0000313" key="5">
    <source>
        <dbReference type="Proteomes" id="UP000003730"/>
    </source>
</evidence>
<evidence type="ECO:0000259" key="3">
    <source>
        <dbReference type="PROSITE" id="PS51352"/>
    </source>
</evidence>
<reference evidence="4 5" key="1">
    <citation type="journal article" date="2008" name="Int. J. Syst. Evol. Microbiol.">
        <title>Bizionia argentinensis sp. nov., isolated from surface marine water in Antarctica.</title>
        <authorList>
            <person name="Bercovich A."/>
            <person name="Vazquez S.C."/>
            <person name="Yankilevich P."/>
            <person name="Coria S.H."/>
            <person name="Foti M."/>
            <person name="Hernandez E."/>
            <person name="Vidal A."/>
            <person name="Ruberto L."/>
            <person name="Melo C."/>
            <person name="Marenssi S."/>
            <person name="Criscuolo M."/>
            <person name="Memoli M."/>
            <person name="Arguelles M."/>
            <person name="Mac Cormack W.P."/>
        </authorList>
    </citation>
    <scope>NUCLEOTIDE SEQUENCE [LARGE SCALE GENOMIC DNA]</scope>
    <source>
        <strain evidence="4 5">JUB59</strain>
    </source>
</reference>
<dbReference type="STRING" id="1046627.BZARG_156"/>
<feature type="chain" id="PRO_5003428509" evidence="2">
    <location>
        <begin position="21"/>
        <end position="171"/>
    </location>
</feature>
<dbReference type="Proteomes" id="UP000003730">
    <property type="component" value="Unassembled WGS sequence"/>
</dbReference>
<dbReference type="SUPFAM" id="SSF52833">
    <property type="entry name" value="Thioredoxin-like"/>
    <property type="match status" value="1"/>
</dbReference>
<protein>
    <submittedName>
        <fullName evidence="4">DUF255 domain-containing protein</fullName>
    </submittedName>
</protein>
<dbReference type="Pfam" id="PF13899">
    <property type="entry name" value="Thioredoxin_7"/>
    <property type="match status" value="1"/>
</dbReference>
<dbReference type="eggNOG" id="COG0526">
    <property type="taxonomic scope" value="Bacteria"/>
</dbReference>
<keyword evidence="5" id="KW-1185">Reference proteome</keyword>
<dbReference type="InterPro" id="IPR017937">
    <property type="entry name" value="Thioredoxin_CS"/>
</dbReference>
<dbReference type="RefSeq" id="WP_008634577.1">
    <property type="nucleotide sequence ID" value="NZ_AFXZ01000002.1"/>
</dbReference>
<dbReference type="InterPro" id="IPR013766">
    <property type="entry name" value="Thioredoxin_domain"/>
</dbReference>
<dbReference type="PROSITE" id="PS00194">
    <property type="entry name" value="THIOREDOXIN_1"/>
    <property type="match status" value="1"/>
</dbReference>
<feature type="signal peptide" evidence="2">
    <location>
        <begin position="1"/>
        <end position="20"/>
    </location>
</feature>
<comment type="caution">
    <text evidence="4">The sequence shown here is derived from an EMBL/GenBank/DDBJ whole genome shotgun (WGS) entry which is preliminary data.</text>
</comment>
<dbReference type="Gene3D" id="3.40.30.10">
    <property type="entry name" value="Glutaredoxin"/>
    <property type="match status" value="1"/>
</dbReference>
<keyword evidence="1" id="KW-0676">Redox-active center</keyword>